<dbReference type="AlphaFoldDB" id="A0A149Q313"/>
<reference evidence="2 3" key="1">
    <citation type="submission" date="2015-06" db="EMBL/GenBank/DDBJ databases">
        <title>Improved classification and identification of acetic acid bacteria using matrix-assisted laser desorption/ionization time-of-flight mass spectrometry; Gluconobacter nephelii and Gluconobacter uchimurae are later heterotypic synonyms of Gluconobacter japonicus and Gluconobacter oxydans, respectively.</title>
        <authorList>
            <person name="Li L."/>
            <person name="Cleenwerck I."/>
            <person name="De Vuyst L."/>
            <person name="Vandamme P."/>
        </authorList>
    </citation>
    <scope>NUCLEOTIDE SEQUENCE [LARGE SCALE GENOMIC DNA]</scope>
    <source>
        <strain evidence="2 3">LMG 1625</strain>
    </source>
</reference>
<evidence type="ECO:0000313" key="3">
    <source>
        <dbReference type="Proteomes" id="UP000075473"/>
    </source>
</evidence>
<proteinExistence type="predicted"/>
<sequence length="131" mass="14601">MAAPASEQIIRQMFATFTDFSTSVDQLKAFLTPDYQQIVDGRTLTLEDFLTHAQALRAALQSLEITIERIVCEEDMAVTVHVARAIRPSGHISTIRVIAFFQLREGRIALVDELTHVLEGNSEDKTLGSLQ</sequence>
<dbReference type="InterPro" id="IPR032710">
    <property type="entry name" value="NTF2-like_dom_sf"/>
</dbReference>
<dbReference type="EMBL" id="LHZA01000157">
    <property type="protein sequence ID" value="KXU91750.1"/>
    <property type="molecule type" value="Genomic_DNA"/>
</dbReference>
<dbReference type="SUPFAM" id="SSF54427">
    <property type="entry name" value="NTF2-like"/>
    <property type="match status" value="1"/>
</dbReference>
<gene>
    <name evidence="2" type="ORF">AD928_13595</name>
</gene>
<feature type="domain" description="SnoaL-like" evidence="1">
    <location>
        <begin position="11"/>
        <end position="110"/>
    </location>
</feature>
<protein>
    <recommendedName>
        <fullName evidence="1">SnoaL-like domain-containing protein</fullName>
    </recommendedName>
</protein>
<dbReference type="Pfam" id="PF12680">
    <property type="entry name" value="SnoaL_2"/>
    <property type="match status" value="1"/>
</dbReference>
<dbReference type="RefSeq" id="WP_062251073.1">
    <property type="nucleotide sequence ID" value="NZ_LHZA01000157.1"/>
</dbReference>
<dbReference type="InterPro" id="IPR037401">
    <property type="entry name" value="SnoaL-like"/>
</dbReference>
<name>A0A149Q313_9PROT</name>
<evidence type="ECO:0000259" key="1">
    <source>
        <dbReference type="Pfam" id="PF12680"/>
    </source>
</evidence>
<organism evidence="2 3">
    <name type="scientific">Acetobacter cerevisiae</name>
    <dbReference type="NCBI Taxonomy" id="178900"/>
    <lineage>
        <taxon>Bacteria</taxon>
        <taxon>Pseudomonadati</taxon>
        <taxon>Pseudomonadota</taxon>
        <taxon>Alphaproteobacteria</taxon>
        <taxon>Acetobacterales</taxon>
        <taxon>Acetobacteraceae</taxon>
        <taxon>Acetobacter</taxon>
    </lineage>
</organism>
<accession>A0A149Q313</accession>
<dbReference type="PATRIC" id="fig|178900.5.peg.470"/>
<dbReference type="Gene3D" id="3.10.450.50">
    <property type="match status" value="1"/>
</dbReference>
<evidence type="ECO:0000313" key="2">
    <source>
        <dbReference type="EMBL" id="KXU91750.1"/>
    </source>
</evidence>
<dbReference type="Proteomes" id="UP000075473">
    <property type="component" value="Unassembled WGS sequence"/>
</dbReference>
<comment type="caution">
    <text evidence="2">The sequence shown here is derived from an EMBL/GenBank/DDBJ whole genome shotgun (WGS) entry which is preliminary data.</text>
</comment>